<dbReference type="RefSeq" id="WP_354698628.1">
    <property type="nucleotide sequence ID" value="NZ_CP114014.1"/>
</dbReference>
<reference evidence="1" key="1">
    <citation type="submission" date="2022-12" db="EMBL/GenBank/DDBJ databases">
        <title>Paraconexibacter alkalitolerans sp. nov. and Baekduia alba sp. nov., isolated from soil and emended description of the genera Paraconexibacter (Chun et al., 2020) and Baekduia (An et al., 2020).</title>
        <authorList>
            <person name="Vieira S."/>
            <person name="Huber K.J."/>
            <person name="Geppert A."/>
            <person name="Wolf J."/>
            <person name="Neumann-Schaal M."/>
            <person name="Muesken M."/>
            <person name="Overmann J."/>
        </authorList>
    </citation>
    <scope>NUCLEOTIDE SEQUENCE</scope>
    <source>
        <strain evidence="1">AEG42_29</strain>
    </source>
</reference>
<sequence>MADAPTYTAEQVDAAVTAMSEPGRLDHAQDVVTHAAPALQKILNDALFEGGYFSGAHEAAVGQALATPDDEQRLAAIRVLIAEEVRLGLLIGTAVGFQLAHELQHVAGTPDTPAPPT</sequence>
<proteinExistence type="predicted"/>
<organism evidence="1">
    <name type="scientific">Paraconexibacter sp. AEG42_29</name>
    <dbReference type="NCBI Taxonomy" id="2997339"/>
    <lineage>
        <taxon>Bacteria</taxon>
        <taxon>Bacillati</taxon>
        <taxon>Actinomycetota</taxon>
        <taxon>Thermoleophilia</taxon>
        <taxon>Solirubrobacterales</taxon>
        <taxon>Paraconexibacteraceae</taxon>
        <taxon>Paraconexibacter</taxon>
    </lineage>
</organism>
<gene>
    <name evidence="1" type="ORF">DSM112329_04315</name>
</gene>
<dbReference type="EMBL" id="CP114014">
    <property type="protein sequence ID" value="XAY07433.1"/>
    <property type="molecule type" value="Genomic_DNA"/>
</dbReference>
<accession>A0AAU7B0F9</accession>
<evidence type="ECO:0000313" key="1">
    <source>
        <dbReference type="EMBL" id="XAY07433.1"/>
    </source>
</evidence>
<dbReference type="KEGG" id="parq:DSM112329_04315"/>
<protein>
    <submittedName>
        <fullName evidence="1">Uncharacterized protein</fullName>
    </submittedName>
</protein>
<dbReference type="AlphaFoldDB" id="A0AAU7B0F9"/>
<name>A0AAU7B0F9_9ACTN</name>